<evidence type="ECO:0000256" key="4">
    <source>
        <dbReference type="ARBA" id="ARBA00022989"/>
    </source>
</evidence>
<dbReference type="EMBL" id="CP033905">
    <property type="protein sequence ID" value="AZR05945.1"/>
    <property type="molecule type" value="Genomic_DNA"/>
</dbReference>
<organism evidence="11 12">
    <name type="scientific">Trueperella pyogenes</name>
    <dbReference type="NCBI Taxonomy" id="1661"/>
    <lineage>
        <taxon>Bacteria</taxon>
        <taxon>Bacillati</taxon>
        <taxon>Actinomycetota</taxon>
        <taxon>Actinomycetes</taxon>
        <taxon>Actinomycetales</taxon>
        <taxon>Actinomycetaceae</taxon>
        <taxon>Trueperella</taxon>
    </lineage>
</organism>
<keyword evidence="10" id="KW-0813">Transport</keyword>
<keyword evidence="10" id="KW-0406">Ion transport</keyword>
<evidence type="ECO:0000256" key="9">
    <source>
        <dbReference type="ARBA" id="ARBA00049940"/>
    </source>
</evidence>
<comment type="function">
    <text evidence="9 10">Fluoride-specific ion channel. Important for reducing fluoride concentration in the cell, thus reducing its toxicity.</text>
</comment>
<evidence type="ECO:0000256" key="3">
    <source>
        <dbReference type="ARBA" id="ARBA00022692"/>
    </source>
</evidence>
<keyword evidence="2 10" id="KW-1003">Cell membrane</keyword>
<comment type="catalytic activity">
    <reaction evidence="8">
        <text>fluoride(in) = fluoride(out)</text>
        <dbReference type="Rhea" id="RHEA:76159"/>
        <dbReference type="ChEBI" id="CHEBI:17051"/>
    </reaction>
    <physiologicalReaction direction="left-to-right" evidence="8">
        <dbReference type="Rhea" id="RHEA:76160"/>
    </physiologicalReaction>
</comment>
<evidence type="ECO:0000256" key="10">
    <source>
        <dbReference type="HAMAP-Rule" id="MF_00454"/>
    </source>
</evidence>
<dbReference type="GO" id="GO:0005886">
    <property type="term" value="C:plasma membrane"/>
    <property type="evidence" value="ECO:0007669"/>
    <property type="project" value="UniProtKB-SubCell"/>
</dbReference>
<feature type="transmembrane region" description="Helical" evidence="10">
    <location>
        <begin position="27"/>
        <end position="48"/>
    </location>
</feature>
<evidence type="ECO:0000256" key="5">
    <source>
        <dbReference type="ARBA" id="ARBA00023136"/>
    </source>
</evidence>
<accession>A0A3Q9GH48</accession>
<evidence type="ECO:0000256" key="8">
    <source>
        <dbReference type="ARBA" id="ARBA00035585"/>
    </source>
</evidence>
<sequence>MNALLVGIGGGIGSVLRYLLTLGANHPIAVVFAINISGAFLLGVVTMMTSGRCRLFLGTGILGGFTTYSAFAVDTVGLIHDDVVAGLLYPIGSVVAGILAAWLGMRCTTWGRSTPAVIRERKRRPVRGGPEK</sequence>
<keyword evidence="5 10" id="KW-0472">Membrane</keyword>
<dbReference type="Pfam" id="PF02537">
    <property type="entry name" value="CRCB"/>
    <property type="match status" value="1"/>
</dbReference>
<dbReference type="InterPro" id="IPR003691">
    <property type="entry name" value="FluC"/>
</dbReference>
<comment type="similarity">
    <text evidence="7 10">Belongs to the fluoride channel Fluc/FEX (TC 1.A.43) family.</text>
</comment>
<reference evidence="11 12" key="1">
    <citation type="submission" date="2018-11" db="EMBL/GenBank/DDBJ databases">
        <title>Multidrug-resistant genes are associated with an 42-kb island TGI1 carrying a complex class 1 integron in a Trueperella pyogenes.</title>
        <authorList>
            <person name="Dong W."/>
        </authorList>
    </citation>
    <scope>NUCLEOTIDE SEQUENCE [LARGE SCALE GENOMIC DNA]</scope>
    <source>
        <strain evidence="11 12">TP4</strain>
    </source>
</reference>
<dbReference type="GO" id="GO:0140114">
    <property type="term" value="P:cellular detoxification of fluoride"/>
    <property type="evidence" value="ECO:0007669"/>
    <property type="project" value="UniProtKB-UniRule"/>
</dbReference>
<keyword evidence="6 10" id="KW-0407">Ion channel</keyword>
<dbReference type="GO" id="GO:0062054">
    <property type="term" value="F:fluoride channel activity"/>
    <property type="evidence" value="ECO:0007669"/>
    <property type="project" value="UniProtKB-UniRule"/>
</dbReference>
<dbReference type="Proteomes" id="UP000275951">
    <property type="component" value="Chromosome"/>
</dbReference>
<evidence type="ECO:0000313" key="11">
    <source>
        <dbReference type="EMBL" id="AZR05945.1"/>
    </source>
</evidence>
<evidence type="ECO:0000256" key="2">
    <source>
        <dbReference type="ARBA" id="ARBA00022475"/>
    </source>
</evidence>
<dbReference type="HAMAP" id="MF_00454">
    <property type="entry name" value="FluC"/>
    <property type="match status" value="1"/>
</dbReference>
<dbReference type="RefSeq" id="WP_108725895.1">
    <property type="nucleotide sequence ID" value="NZ_CP029001.1"/>
</dbReference>
<dbReference type="AlphaFoldDB" id="A0A3Q9GH48"/>
<keyword evidence="3 10" id="KW-0812">Transmembrane</keyword>
<evidence type="ECO:0000256" key="7">
    <source>
        <dbReference type="ARBA" id="ARBA00035120"/>
    </source>
</evidence>
<evidence type="ECO:0000256" key="1">
    <source>
        <dbReference type="ARBA" id="ARBA00004651"/>
    </source>
</evidence>
<comment type="activity regulation">
    <text evidence="10">Na(+) is not transported, but it plays an essential structural role and its presence is essential for fluoride channel function.</text>
</comment>
<proteinExistence type="inferred from homology"/>
<keyword evidence="4 10" id="KW-1133">Transmembrane helix</keyword>
<protein>
    <recommendedName>
        <fullName evidence="10">Fluoride-specific ion channel FluC</fullName>
    </recommendedName>
</protein>
<keyword evidence="10" id="KW-0915">Sodium</keyword>
<feature type="binding site" evidence="10">
    <location>
        <position position="63"/>
    </location>
    <ligand>
        <name>Na(+)</name>
        <dbReference type="ChEBI" id="CHEBI:29101"/>
        <note>structural</note>
    </ligand>
</feature>
<dbReference type="GO" id="GO:0046872">
    <property type="term" value="F:metal ion binding"/>
    <property type="evidence" value="ECO:0007669"/>
    <property type="project" value="UniProtKB-KW"/>
</dbReference>
<evidence type="ECO:0000313" key="12">
    <source>
        <dbReference type="Proteomes" id="UP000275951"/>
    </source>
</evidence>
<evidence type="ECO:0000256" key="6">
    <source>
        <dbReference type="ARBA" id="ARBA00023303"/>
    </source>
</evidence>
<feature type="transmembrane region" description="Helical" evidence="10">
    <location>
        <begin position="55"/>
        <end position="71"/>
    </location>
</feature>
<name>A0A3Q9GH48_9ACTO</name>
<feature type="transmembrane region" description="Helical" evidence="10">
    <location>
        <begin position="83"/>
        <end position="103"/>
    </location>
</feature>
<keyword evidence="10" id="KW-0479">Metal-binding</keyword>
<gene>
    <name evidence="10" type="primary">fluC</name>
    <name evidence="10" type="synonym">crcB</name>
    <name evidence="11" type="ORF">EBQ10_00625</name>
</gene>
<comment type="subcellular location">
    <subcellularLocation>
        <location evidence="1 10">Cell membrane</location>
        <topology evidence="1 10">Multi-pass membrane protein</topology>
    </subcellularLocation>
</comment>
<feature type="binding site" evidence="10">
    <location>
        <position position="66"/>
    </location>
    <ligand>
        <name>Na(+)</name>
        <dbReference type="ChEBI" id="CHEBI:29101"/>
        <note>structural</note>
    </ligand>
</feature>